<dbReference type="KEGG" id="smav:CFF01_18205"/>
<feature type="transmembrane region" description="Helical" evidence="6">
    <location>
        <begin position="104"/>
        <end position="125"/>
    </location>
</feature>
<protein>
    <submittedName>
        <fullName evidence="7">Cobalt ABC transporter permease</fullName>
    </submittedName>
</protein>
<accession>A0AAC9U428</accession>
<evidence type="ECO:0000313" key="8">
    <source>
        <dbReference type="Proteomes" id="UP000198233"/>
    </source>
</evidence>
<feature type="transmembrane region" description="Helical" evidence="6">
    <location>
        <begin position="51"/>
        <end position="69"/>
    </location>
</feature>
<evidence type="ECO:0000256" key="2">
    <source>
        <dbReference type="ARBA" id="ARBA00008564"/>
    </source>
</evidence>
<dbReference type="Proteomes" id="UP000198233">
    <property type="component" value="Chromosome"/>
</dbReference>
<name>A0AAC9U428_9GAMM</name>
<evidence type="ECO:0000256" key="6">
    <source>
        <dbReference type="SAM" id="Phobius"/>
    </source>
</evidence>
<dbReference type="Pfam" id="PF02361">
    <property type="entry name" value="CbiQ"/>
    <property type="match status" value="1"/>
</dbReference>
<keyword evidence="3 6" id="KW-0812">Transmembrane</keyword>
<feature type="transmembrane region" description="Helical" evidence="6">
    <location>
        <begin position="21"/>
        <end position="45"/>
    </location>
</feature>
<sequence length="227" mass="25555">MWARRSGARALKSAHGAAERYFVINDVTWCALAIFLVLALSGGAFLVPQGWLLYLGLINALLLLQGRYFGGRLKGLAVIFISQLVITSLLYLLLHGAARLPEGVIAVTRILLAMIPGWWLSIVCAPQRIGEVLSYCLPSKWAFVLGACFGLLPYLGQETREIYQMQVMRGAKIQPKALWRPQNWQELIYCVLYPLLIQLLKLSKQMATAAKLRQFGRARKPTHWPYE</sequence>
<proteinExistence type="inferred from homology"/>
<comment type="similarity">
    <text evidence="2">Belongs to the CbiQ family.</text>
</comment>
<dbReference type="EMBL" id="CP022272">
    <property type="protein sequence ID" value="ASJ98367.1"/>
    <property type="molecule type" value="Genomic_DNA"/>
</dbReference>
<gene>
    <name evidence="7" type="ORF">CFF01_18205</name>
</gene>
<organism evidence="7 8">
    <name type="scientific">Shewanella marisflavi</name>
    <dbReference type="NCBI Taxonomy" id="260364"/>
    <lineage>
        <taxon>Bacteria</taxon>
        <taxon>Pseudomonadati</taxon>
        <taxon>Pseudomonadota</taxon>
        <taxon>Gammaproteobacteria</taxon>
        <taxon>Alteromonadales</taxon>
        <taxon>Shewanellaceae</taxon>
        <taxon>Shewanella</taxon>
    </lineage>
</organism>
<dbReference type="GO" id="GO:0005886">
    <property type="term" value="C:plasma membrane"/>
    <property type="evidence" value="ECO:0007669"/>
    <property type="project" value="UniProtKB-ARBA"/>
</dbReference>
<dbReference type="InterPro" id="IPR003339">
    <property type="entry name" value="ABC/ECF_trnsptr_transmembrane"/>
</dbReference>
<evidence type="ECO:0000313" key="7">
    <source>
        <dbReference type="EMBL" id="ASJ98367.1"/>
    </source>
</evidence>
<evidence type="ECO:0000256" key="3">
    <source>
        <dbReference type="ARBA" id="ARBA00022692"/>
    </source>
</evidence>
<dbReference type="CDD" id="cd16914">
    <property type="entry name" value="EcfT"/>
    <property type="match status" value="1"/>
</dbReference>
<feature type="transmembrane region" description="Helical" evidence="6">
    <location>
        <begin position="132"/>
        <end position="155"/>
    </location>
</feature>
<dbReference type="AlphaFoldDB" id="A0AAC9U428"/>
<keyword evidence="4 6" id="KW-1133">Transmembrane helix</keyword>
<evidence type="ECO:0000256" key="1">
    <source>
        <dbReference type="ARBA" id="ARBA00004141"/>
    </source>
</evidence>
<evidence type="ECO:0000256" key="5">
    <source>
        <dbReference type="ARBA" id="ARBA00023136"/>
    </source>
</evidence>
<reference evidence="7 8" key="1">
    <citation type="submission" date="2017-06" db="EMBL/GenBank/DDBJ databases">
        <title>Complete genome sequence of Shewanella marisflavi EP1 associated with anaerobic 2,4-dinitrotoluene reduction and salt tolerance.</title>
        <authorList>
            <person name="Huang J."/>
        </authorList>
    </citation>
    <scope>NUCLEOTIDE SEQUENCE [LARGE SCALE GENOMIC DNA]</scope>
    <source>
        <strain evidence="7 8">EP1</strain>
    </source>
</reference>
<keyword evidence="5 6" id="KW-0472">Membrane</keyword>
<feature type="transmembrane region" description="Helical" evidence="6">
    <location>
        <begin position="76"/>
        <end position="98"/>
    </location>
</feature>
<comment type="subcellular location">
    <subcellularLocation>
        <location evidence="1">Membrane</location>
        <topology evidence="1">Multi-pass membrane protein</topology>
    </subcellularLocation>
</comment>
<evidence type="ECO:0000256" key="4">
    <source>
        <dbReference type="ARBA" id="ARBA00022989"/>
    </source>
</evidence>